<keyword evidence="2 5" id="KW-0812">Transmembrane</keyword>
<dbReference type="PANTHER" id="PTHR32322">
    <property type="entry name" value="INNER MEMBRANE TRANSPORTER"/>
    <property type="match status" value="1"/>
</dbReference>
<feature type="transmembrane region" description="Helical" evidence="5">
    <location>
        <begin position="216"/>
        <end position="237"/>
    </location>
</feature>
<feature type="transmembrane region" description="Helical" evidence="5">
    <location>
        <begin position="269"/>
        <end position="288"/>
    </location>
</feature>
<dbReference type="InterPro" id="IPR037185">
    <property type="entry name" value="EmrE-like"/>
</dbReference>
<keyword evidence="8" id="KW-1185">Reference proteome</keyword>
<comment type="caution">
    <text evidence="7">The sequence shown here is derived from an EMBL/GenBank/DDBJ whole genome shotgun (WGS) entry which is preliminary data.</text>
</comment>
<evidence type="ECO:0000256" key="3">
    <source>
        <dbReference type="ARBA" id="ARBA00022989"/>
    </source>
</evidence>
<keyword evidence="3 5" id="KW-1133">Transmembrane helix</keyword>
<evidence type="ECO:0000256" key="5">
    <source>
        <dbReference type="SAM" id="Phobius"/>
    </source>
</evidence>
<comment type="subcellular location">
    <subcellularLocation>
        <location evidence="1">Membrane</location>
        <topology evidence="1">Multi-pass membrane protein</topology>
    </subcellularLocation>
</comment>
<evidence type="ECO:0000313" key="7">
    <source>
        <dbReference type="EMBL" id="EMD82156.1"/>
    </source>
</evidence>
<evidence type="ECO:0000259" key="6">
    <source>
        <dbReference type="Pfam" id="PF00892"/>
    </source>
</evidence>
<evidence type="ECO:0000256" key="1">
    <source>
        <dbReference type="ARBA" id="ARBA00004141"/>
    </source>
</evidence>
<dbReference type="SUPFAM" id="SSF103481">
    <property type="entry name" value="Multidrug resistance efflux transporter EmrE"/>
    <property type="match status" value="2"/>
</dbReference>
<accession>M2TKF2</accession>
<reference evidence="7 8" key="1">
    <citation type="journal article" date="2013" name="Genome Announc.">
        <title>Draft Genome Sequence of Strain JLT2015T, Belonging to the Family Sphingomonadaceae of the Alphaproteobacteria.</title>
        <authorList>
            <person name="Tang K."/>
            <person name="Liu K."/>
            <person name="Li S."/>
            <person name="Jiao N."/>
        </authorList>
    </citation>
    <scope>NUCLEOTIDE SEQUENCE [LARGE SCALE GENOMIC DNA]</scope>
    <source>
        <strain evidence="7 8">JLT2015</strain>
    </source>
</reference>
<feature type="transmembrane region" description="Helical" evidence="5">
    <location>
        <begin position="120"/>
        <end position="138"/>
    </location>
</feature>
<organism evidence="7 8">
    <name type="scientific">Pacificimonas flava</name>
    <dbReference type="NCBI Taxonomy" id="1234595"/>
    <lineage>
        <taxon>Bacteria</taxon>
        <taxon>Pseudomonadati</taxon>
        <taxon>Pseudomonadota</taxon>
        <taxon>Alphaproteobacteria</taxon>
        <taxon>Sphingomonadales</taxon>
        <taxon>Sphingosinicellaceae</taxon>
        <taxon>Pacificimonas</taxon>
    </lineage>
</organism>
<dbReference type="InterPro" id="IPR000620">
    <property type="entry name" value="EamA_dom"/>
</dbReference>
<dbReference type="Pfam" id="PF00892">
    <property type="entry name" value="EamA"/>
    <property type="match status" value="2"/>
</dbReference>
<feature type="transmembrane region" description="Helical" evidence="5">
    <location>
        <begin position="93"/>
        <end position="113"/>
    </location>
</feature>
<feature type="domain" description="EamA" evidence="6">
    <location>
        <begin position="147"/>
        <end position="284"/>
    </location>
</feature>
<feature type="transmembrane region" description="Helical" evidence="5">
    <location>
        <begin position="39"/>
        <end position="57"/>
    </location>
</feature>
<feature type="transmembrane region" description="Helical" evidence="5">
    <location>
        <begin position="12"/>
        <end position="33"/>
    </location>
</feature>
<dbReference type="RefSeq" id="WP_008603297.1">
    <property type="nucleotide sequence ID" value="NZ_AMRV01000009.1"/>
</dbReference>
<dbReference type="Proteomes" id="UP000011717">
    <property type="component" value="Unassembled WGS sequence"/>
</dbReference>
<feature type="transmembrane region" description="Helical" evidence="5">
    <location>
        <begin position="144"/>
        <end position="162"/>
    </location>
</feature>
<proteinExistence type="predicted"/>
<dbReference type="OrthoDB" id="7158585at2"/>
<feature type="transmembrane region" description="Helical" evidence="5">
    <location>
        <begin position="174"/>
        <end position="196"/>
    </location>
</feature>
<keyword evidence="4 5" id="KW-0472">Membrane</keyword>
<gene>
    <name evidence="7" type="ORF">C725_2442</name>
</gene>
<dbReference type="InterPro" id="IPR050638">
    <property type="entry name" value="AA-Vitamin_Transporters"/>
</dbReference>
<evidence type="ECO:0000256" key="4">
    <source>
        <dbReference type="ARBA" id="ARBA00023136"/>
    </source>
</evidence>
<evidence type="ECO:0000256" key="2">
    <source>
        <dbReference type="ARBA" id="ARBA00022692"/>
    </source>
</evidence>
<dbReference type="EMBL" id="AMRV01000009">
    <property type="protein sequence ID" value="EMD82156.1"/>
    <property type="molecule type" value="Genomic_DNA"/>
</dbReference>
<dbReference type="GO" id="GO:0016020">
    <property type="term" value="C:membrane"/>
    <property type="evidence" value="ECO:0007669"/>
    <property type="project" value="UniProtKB-SubCell"/>
</dbReference>
<dbReference type="PANTHER" id="PTHR32322:SF9">
    <property type="entry name" value="AMINO-ACID METABOLITE EFFLUX PUMP-RELATED"/>
    <property type="match status" value="1"/>
</dbReference>
<protein>
    <submittedName>
        <fullName evidence="7">Permease of the drug/metabolite transporter (DMT) superfamily</fullName>
    </submittedName>
</protein>
<dbReference type="PATRIC" id="fig|1234595.3.peg.2444"/>
<name>M2TKF2_9SPHN</name>
<feature type="transmembrane region" description="Helical" evidence="5">
    <location>
        <begin position="69"/>
        <end position="87"/>
    </location>
</feature>
<feature type="transmembrane region" description="Helical" evidence="5">
    <location>
        <begin position="244"/>
        <end position="263"/>
    </location>
</feature>
<feature type="domain" description="EamA" evidence="6">
    <location>
        <begin position="12"/>
        <end position="136"/>
    </location>
</feature>
<dbReference type="AlphaFoldDB" id="M2TKF2"/>
<evidence type="ECO:0000313" key="8">
    <source>
        <dbReference type="Proteomes" id="UP000011717"/>
    </source>
</evidence>
<sequence>MPPPSGLPPLHLFFAVLVMAIWGSNFVVIKLALADLPPLTFAALRFTFAFLPLALVLPRPRVSWRNLAVYGLLIGVGQFGLLFLAMRSDITPGLASLIVQVQVFFTIGLSVLIMKERISALQIGAVLLAAAGLVLIGVSAGGSATPLGLALVILAAMSWAGGNMTARAAGTVSMLPYVVWSSLFPVPVLFALAWLFEGAPVMLQSIAAAGIGTWAAVLWQAIGNTMFGYSVWGWLLARHPAAQVAPLALLVPVFGLGTSTLVLGEPLPLWKLAGGALIVTGLFIGIVFRGRRPRGIAKNAPTA</sequence>